<dbReference type="GO" id="GO:0003700">
    <property type="term" value="F:DNA-binding transcription factor activity"/>
    <property type="evidence" value="ECO:0007669"/>
    <property type="project" value="TreeGrafter"/>
</dbReference>
<dbReference type="PROSITE" id="PS50977">
    <property type="entry name" value="HTH_TETR_2"/>
    <property type="match status" value="1"/>
</dbReference>
<dbReference type="InterPro" id="IPR025996">
    <property type="entry name" value="MT1864/Rv1816-like_C"/>
</dbReference>
<dbReference type="OrthoDB" id="9787680at2"/>
<evidence type="ECO:0000256" key="3">
    <source>
        <dbReference type="ARBA" id="ARBA00023163"/>
    </source>
</evidence>
<name>A0A2D2AUE6_9CAUL</name>
<dbReference type="SUPFAM" id="SSF48498">
    <property type="entry name" value="Tetracyclin repressor-like, C-terminal domain"/>
    <property type="match status" value="1"/>
</dbReference>
<organism evidence="6 7">
    <name type="scientific">Caulobacter mirabilis</name>
    <dbReference type="NCBI Taxonomy" id="69666"/>
    <lineage>
        <taxon>Bacteria</taxon>
        <taxon>Pseudomonadati</taxon>
        <taxon>Pseudomonadota</taxon>
        <taxon>Alphaproteobacteria</taxon>
        <taxon>Caulobacterales</taxon>
        <taxon>Caulobacteraceae</taxon>
        <taxon>Caulobacter</taxon>
    </lineage>
</organism>
<evidence type="ECO:0000313" key="7">
    <source>
        <dbReference type="Proteomes" id="UP000228945"/>
    </source>
</evidence>
<keyword evidence="7" id="KW-1185">Reference proteome</keyword>
<proteinExistence type="predicted"/>
<feature type="DNA-binding region" description="H-T-H motif" evidence="4">
    <location>
        <begin position="34"/>
        <end position="53"/>
    </location>
</feature>
<dbReference type="InterPro" id="IPR036271">
    <property type="entry name" value="Tet_transcr_reg_TetR-rel_C_sf"/>
</dbReference>
<dbReference type="PANTHER" id="PTHR30055:SF234">
    <property type="entry name" value="HTH-TYPE TRANSCRIPTIONAL REGULATOR BETI"/>
    <property type="match status" value="1"/>
</dbReference>
<sequence length="200" mass="21582">MPRLLSETDVADFRERLITAAEHLFAEHGPDGVTMRQLAAALGVSPMTPYRYFKDKDAILAAVRASGFARFAGALEAATAASVDGVGLTTATGRAYVKFALENPDAYRLMFDFAQPNEADYPDLVEATARSRAMLIRHAEGLVKAGEAEGDPVMIAHIIWSSLHGQLVLQMAGKLSPDVDPSALRREAFATILRGLKPRA</sequence>
<dbReference type="InterPro" id="IPR009057">
    <property type="entry name" value="Homeodomain-like_sf"/>
</dbReference>
<dbReference type="GO" id="GO:0000976">
    <property type="term" value="F:transcription cis-regulatory region binding"/>
    <property type="evidence" value="ECO:0007669"/>
    <property type="project" value="TreeGrafter"/>
</dbReference>
<dbReference type="SUPFAM" id="SSF46689">
    <property type="entry name" value="Homeodomain-like"/>
    <property type="match status" value="1"/>
</dbReference>
<evidence type="ECO:0000313" key="6">
    <source>
        <dbReference type="EMBL" id="ATQ41630.1"/>
    </source>
</evidence>
<evidence type="ECO:0000256" key="4">
    <source>
        <dbReference type="PROSITE-ProRule" id="PRU00335"/>
    </source>
</evidence>
<dbReference type="Proteomes" id="UP000228945">
    <property type="component" value="Chromosome"/>
</dbReference>
<gene>
    <name evidence="6" type="ORF">CSW64_03980</name>
</gene>
<dbReference type="KEGG" id="cmb:CSW64_03980"/>
<keyword evidence="1" id="KW-0805">Transcription regulation</keyword>
<dbReference type="PANTHER" id="PTHR30055">
    <property type="entry name" value="HTH-TYPE TRANSCRIPTIONAL REGULATOR RUTR"/>
    <property type="match status" value="1"/>
</dbReference>
<dbReference type="PRINTS" id="PR00455">
    <property type="entry name" value="HTHTETR"/>
</dbReference>
<dbReference type="Pfam" id="PF00440">
    <property type="entry name" value="TetR_N"/>
    <property type="match status" value="1"/>
</dbReference>
<dbReference type="RefSeq" id="WP_099620887.1">
    <property type="nucleotide sequence ID" value="NZ_CP024201.1"/>
</dbReference>
<dbReference type="Pfam" id="PF13305">
    <property type="entry name" value="TetR_C_33"/>
    <property type="match status" value="1"/>
</dbReference>
<accession>A0A2D2AUE6</accession>
<dbReference type="InterPro" id="IPR050109">
    <property type="entry name" value="HTH-type_TetR-like_transc_reg"/>
</dbReference>
<keyword evidence="2 4" id="KW-0238">DNA-binding</keyword>
<dbReference type="AlphaFoldDB" id="A0A2D2AUE6"/>
<keyword evidence="3" id="KW-0804">Transcription</keyword>
<reference evidence="6 7" key="1">
    <citation type="submission" date="2017-10" db="EMBL/GenBank/DDBJ databases">
        <title>Genome sequence of Caulobacter mirabilis FWC38.</title>
        <authorList>
            <person name="Fiebig A."/>
            <person name="Crosson S."/>
        </authorList>
    </citation>
    <scope>NUCLEOTIDE SEQUENCE [LARGE SCALE GENOMIC DNA]</scope>
    <source>
        <strain evidence="6 7">FWC 38</strain>
    </source>
</reference>
<dbReference type="Gene3D" id="1.10.357.10">
    <property type="entry name" value="Tetracycline Repressor, domain 2"/>
    <property type="match status" value="1"/>
</dbReference>
<evidence type="ECO:0000259" key="5">
    <source>
        <dbReference type="PROSITE" id="PS50977"/>
    </source>
</evidence>
<dbReference type="InterPro" id="IPR001647">
    <property type="entry name" value="HTH_TetR"/>
</dbReference>
<dbReference type="EMBL" id="CP024201">
    <property type="protein sequence ID" value="ATQ41630.1"/>
    <property type="molecule type" value="Genomic_DNA"/>
</dbReference>
<protein>
    <submittedName>
        <fullName evidence="6">TetR family transcriptional regulator</fullName>
    </submittedName>
</protein>
<evidence type="ECO:0000256" key="2">
    <source>
        <dbReference type="ARBA" id="ARBA00023125"/>
    </source>
</evidence>
<evidence type="ECO:0000256" key="1">
    <source>
        <dbReference type="ARBA" id="ARBA00023015"/>
    </source>
</evidence>
<feature type="domain" description="HTH tetR-type" evidence="5">
    <location>
        <begin position="11"/>
        <end position="71"/>
    </location>
</feature>